<keyword evidence="3 5" id="KW-0067">ATP-binding</keyword>
<dbReference type="InterPro" id="IPR027417">
    <property type="entry name" value="P-loop_NTPase"/>
</dbReference>
<evidence type="ECO:0000256" key="2">
    <source>
        <dbReference type="ARBA" id="ARBA00022741"/>
    </source>
</evidence>
<feature type="domain" description="ABC transporter" evidence="4">
    <location>
        <begin position="2"/>
        <end position="217"/>
    </location>
</feature>
<dbReference type="InterPro" id="IPR003439">
    <property type="entry name" value="ABC_transporter-like_ATP-bd"/>
</dbReference>
<dbReference type="InterPro" id="IPR017871">
    <property type="entry name" value="ABC_transporter-like_CS"/>
</dbReference>
<evidence type="ECO:0000259" key="4">
    <source>
        <dbReference type="PROSITE" id="PS50893"/>
    </source>
</evidence>
<dbReference type="PANTHER" id="PTHR43023:SF4">
    <property type="entry name" value="AMINO ACID ABC TRANSPORTER ATP-BINDING PROTEIN"/>
    <property type="match status" value="1"/>
</dbReference>
<evidence type="ECO:0000256" key="3">
    <source>
        <dbReference type="ARBA" id="ARBA00022840"/>
    </source>
</evidence>
<dbReference type="RefSeq" id="WP_022791726.1">
    <property type="nucleotide sequence ID" value="NZ_ATUU01000003.1"/>
</dbReference>
<dbReference type="PATRIC" id="fig|1123500.6.peg.1031"/>
<dbReference type="STRING" id="1123500.GCA_000420365_00971"/>
<name>A0A0R2G367_9LACO</name>
<dbReference type="Gene3D" id="3.40.50.300">
    <property type="entry name" value="P-loop containing nucleotide triphosphate hydrolases"/>
    <property type="match status" value="1"/>
</dbReference>
<dbReference type="GO" id="GO:0005524">
    <property type="term" value="F:ATP binding"/>
    <property type="evidence" value="ECO:0007669"/>
    <property type="project" value="UniProtKB-KW"/>
</dbReference>
<keyword evidence="6" id="KW-1185">Reference proteome</keyword>
<dbReference type="OrthoDB" id="9804199at2"/>
<sequence length="217" mass="23858">MLELTNLSKTYNQHQIFKGLNLAVPTGEILTIVGPSGIGKTTFLKIIAGLLAADEGELTLDGQSLALDGQRKGADVGVIFQDFNLFPQYTVLENITLAPRLVNRLNAIASERAAKKLLGELDLLDQQNQYPFELSGGQKQRVAIARALAMQPRILAYDEPTSGLDEASTERVIQIINDLQEQGVTQLIVTHDLPFVEALDSRILDFAQFTREARNDV</sequence>
<protein>
    <submittedName>
        <fullName evidence="5">Arginine transport ATP-binding protein artM</fullName>
    </submittedName>
</protein>
<organism evidence="5 6">
    <name type="scientific">Weissella halotolerans DSM 20190</name>
    <dbReference type="NCBI Taxonomy" id="1123500"/>
    <lineage>
        <taxon>Bacteria</taxon>
        <taxon>Bacillati</taxon>
        <taxon>Bacillota</taxon>
        <taxon>Bacilli</taxon>
        <taxon>Lactobacillales</taxon>
        <taxon>Lactobacillaceae</taxon>
        <taxon>Weissella</taxon>
    </lineage>
</organism>
<dbReference type="SUPFAM" id="SSF52540">
    <property type="entry name" value="P-loop containing nucleoside triphosphate hydrolases"/>
    <property type="match status" value="1"/>
</dbReference>
<dbReference type="AlphaFoldDB" id="A0A0R2G367"/>
<dbReference type="GO" id="GO:0016887">
    <property type="term" value="F:ATP hydrolysis activity"/>
    <property type="evidence" value="ECO:0007669"/>
    <property type="project" value="InterPro"/>
</dbReference>
<proteinExistence type="predicted"/>
<dbReference type="InParanoid" id="A0A0R2G367"/>
<keyword evidence="2" id="KW-0547">Nucleotide-binding</keyword>
<dbReference type="SMART" id="SM00382">
    <property type="entry name" value="AAA"/>
    <property type="match status" value="1"/>
</dbReference>
<dbReference type="PROSITE" id="PS00211">
    <property type="entry name" value="ABC_TRANSPORTER_1"/>
    <property type="match status" value="1"/>
</dbReference>
<evidence type="ECO:0000313" key="5">
    <source>
        <dbReference type="EMBL" id="KRN31770.1"/>
    </source>
</evidence>
<dbReference type="PANTHER" id="PTHR43023">
    <property type="entry name" value="PROTEIN TRIGALACTOSYLDIACYLGLYCEROL 3, CHLOROPLASTIC"/>
    <property type="match status" value="1"/>
</dbReference>
<gene>
    <name evidence="5" type="ORF">IV68_GL001027</name>
</gene>
<evidence type="ECO:0000313" key="6">
    <source>
        <dbReference type="Proteomes" id="UP000051296"/>
    </source>
</evidence>
<dbReference type="EMBL" id="JQAX01000003">
    <property type="protein sequence ID" value="KRN31770.1"/>
    <property type="molecule type" value="Genomic_DNA"/>
</dbReference>
<dbReference type="eggNOG" id="COG1126">
    <property type="taxonomic scope" value="Bacteria"/>
</dbReference>
<comment type="caution">
    <text evidence="5">The sequence shown here is derived from an EMBL/GenBank/DDBJ whole genome shotgun (WGS) entry which is preliminary data.</text>
</comment>
<dbReference type="InterPro" id="IPR003593">
    <property type="entry name" value="AAA+_ATPase"/>
</dbReference>
<dbReference type="Proteomes" id="UP000051296">
    <property type="component" value="Unassembled WGS sequence"/>
</dbReference>
<accession>A0A0R2G367</accession>
<dbReference type="Pfam" id="PF00005">
    <property type="entry name" value="ABC_tran"/>
    <property type="match status" value="1"/>
</dbReference>
<dbReference type="PROSITE" id="PS50893">
    <property type="entry name" value="ABC_TRANSPORTER_2"/>
    <property type="match status" value="1"/>
</dbReference>
<evidence type="ECO:0000256" key="1">
    <source>
        <dbReference type="ARBA" id="ARBA00022448"/>
    </source>
</evidence>
<reference evidence="5 6" key="1">
    <citation type="journal article" date="2015" name="Genome Announc.">
        <title>Expanding the biotechnology potential of lactobacilli through comparative genomics of 213 strains and associated genera.</title>
        <authorList>
            <person name="Sun Z."/>
            <person name="Harris H.M."/>
            <person name="McCann A."/>
            <person name="Guo C."/>
            <person name="Argimon S."/>
            <person name="Zhang W."/>
            <person name="Yang X."/>
            <person name="Jeffery I.B."/>
            <person name="Cooney J.C."/>
            <person name="Kagawa T.F."/>
            <person name="Liu W."/>
            <person name="Song Y."/>
            <person name="Salvetti E."/>
            <person name="Wrobel A."/>
            <person name="Rasinkangas P."/>
            <person name="Parkhill J."/>
            <person name="Rea M.C."/>
            <person name="O'Sullivan O."/>
            <person name="Ritari J."/>
            <person name="Douillard F.P."/>
            <person name="Paul Ross R."/>
            <person name="Yang R."/>
            <person name="Briner A.E."/>
            <person name="Felis G.E."/>
            <person name="de Vos W.M."/>
            <person name="Barrangou R."/>
            <person name="Klaenhammer T.R."/>
            <person name="Caufield P.W."/>
            <person name="Cui Y."/>
            <person name="Zhang H."/>
            <person name="O'Toole P.W."/>
        </authorList>
    </citation>
    <scope>NUCLEOTIDE SEQUENCE [LARGE SCALE GENOMIC DNA]</scope>
    <source>
        <strain evidence="5 6">DSM 20190</strain>
    </source>
</reference>
<keyword evidence="1" id="KW-0813">Transport</keyword>